<protein>
    <recommendedName>
        <fullName evidence="3">Esterase</fullName>
    </recommendedName>
</protein>
<dbReference type="AlphaFoldDB" id="A0A8K1CIN6"/>
<dbReference type="SUPFAM" id="SSF53474">
    <property type="entry name" value="alpha/beta-Hydrolases"/>
    <property type="match status" value="1"/>
</dbReference>
<dbReference type="OrthoDB" id="184793at2759"/>
<evidence type="ECO:0000313" key="2">
    <source>
        <dbReference type="Proteomes" id="UP000794436"/>
    </source>
</evidence>
<dbReference type="PANTHER" id="PTHR48098">
    <property type="entry name" value="ENTEROCHELIN ESTERASE-RELATED"/>
    <property type="match status" value="1"/>
</dbReference>
<organism evidence="1 2">
    <name type="scientific">Pythium oligandrum</name>
    <name type="common">Mycoparasitic fungus</name>
    <dbReference type="NCBI Taxonomy" id="41045"/>
    <lineage>
        <taxon>Eukaryota</taxon>
        <taxon>Sar</taxon>
        <taxon>Stramenopiles</taxon>
        <taxon>Oomycota</taxon>
        <taxon>Peronosporomycetes</taxon>
        <taxon>Pythiales</taxon>
        <taxon>Pythiaceae</taxon>
        <taxon>Pythium</taxon>
    </lineage>
</organism>
<dbReference type="InterPro" id="IPR029058">
    <property type="entry name" value="AB_hydrolase_fold"/>
</dbReference>
<evidence type="ECO:0000313" key="1">
    <source>
        <dbReference type="EMBL" id="TMW63663.1"/>
    </source>
</evidence>
<dbReference type="PANTHER" id="PTHR48098:SF3">
    <property type="entry name" value="IRON(III) ENTEROBACTIN ESTERASE"/>
    <property type="match status" value="1"/>
</dbReference>
<keyword evidence="2" id="KW-1185">Reference proteome</keyword>
<dbReference type="Pfam" id="PF00756">
    <property type="entry name" value="Esterase"/>
    <property type="match status" value="1"/>
</dbReference>
<name>A0A8K1CIN6_PYTOL</name>
<dbReference type="EMBL" id="SPLM01000072">
    <property type="protein sequence ID" value="TMW63663.1"/>
    <property type="molecule type" value="Genomic_DNA"/>
</dbReference>
<sequence>MNRLLEKVFPSSFKRHARAKTYYSSPEGSKNASVVFKVSYRGTQVIQDGRVVLFFAPTDDPDARFDAYAGKTPMFAKDVANVNPGDVIEFDSAEYTLPDALGFVPSDLSAFSSTLFVQALVIANLEDPDPNTCLGNYLSAVVPVLADQVTGNSRVVSIAASQAIEEEMDVTGSEWMECVELKSELLSEYHNKDVFMYAAVVLPKGYHQRSKETKFPTVYYIEGFTGTEEYADRARAFLNSEMGDDWKEGRWPTPMIRVTLGSRFKFGHTSFSDTEVNGPWGSALVSEFIPYLESKFAMLASGSGRFLHGHSSGGWATLWLQLHNPDFFGGTWSTAPDPVDFNHFQLINIYEAKNMYWDPHGQPYPTSRTDGAIDCSIRDENYAERVYSRGNGGQWDAFFAVFGPRDSKTGMPIPLFDKVSGAINRDVVAYWARFDICKLLRERGSGLLPRLTNKIHVICGVEDTYYLDGACKSLHEIIGSKPASLTTANYVDMVPGDHTSIRTRQHYQTIYEEIALAYQQLSQ</sequence>
<dbReference type="Gene3D" id="3.40.50.1820">
    <property type="entry name" value="alpha/beta hydrolase"/>
    <property type="match status" value="1"/>
</dbReference>
<dbReference type="InterPro" id="IPR050583">
    <property type="entry name" value="Mycobacterial_A85_antigen"/>
</dbReference>
<reference evidence="1" key="1">
    <citation type="submission" date="2019-03" db="EMBL/GenBank/DDBJ databases">
        <title>Long read genome sequence of the mycoparasitic Pythium oligandrum ATCC 38472 isolated from sugarbeet rhizosphere.</title>
        <authorList>
            <person name="Gaulin E."/>
        </authorList>
    </citation>
    <scope>NUCLEOTIDE SEQUENCE</scope>
    <source>
        <strain evidence="1">ATCC 38472_TT</strain>
    </source>
</reference>
<dbReference type="Proteomes" id="UP000794436">
    <property type="component" value="Unassembled WGS sequence"/>
</dbReference>
<gene>
    <name evidence="1" type="ORF">Poli38472_002604</name>
</gene>
<comment type="caution">
    <text evidence="1">The sequence shown here is derived from an EMBL/GenBank/DDBJ whole genome shotgun (WGS) entry which is preliminary data.</text>
</comment>
<accession>A0A8K1CIN6</accession>
<proteinExistence type="predicted"/>
<evidence type="ECO:0008006" key="3">
    <source>
        <dbReference type="Google" id="ProtNLM"/>
    </source>
</evidence>
<dbReference type="InterPro" id="IPR000801">
    <property type="entry name" value="Esterase-like"/>
</dbReference>